<protein>
    <recommendedName>
        <fullName evidence="3">DNA recombination and repair protein Rad51-like C-terminal domain-containing protein</fullName>
    </recommendedName>
</protein>
<dbReference type="Proteomes" id="UP000050514">
    <property type="component" value="Unassembled WGS sequence"/>
</dbReference>
<evidence type="ECO:0000313" key="2">
    <source>
        <dbReference type="Proteomes" id="UP000050514"/>
    </source>
</evidence>
<name>A0A0P6XEP5_9CHLR</name>
<comment type="caution">
    <text evidence="1">The sequence shown here is derived from an EMBL/GenBank/DDBJ whole genome shotgun (WGS) entry which is preliminary data.</text>
</comment>
<evidence type="ECO:0008006" key="3">
    <source>
        <dbReference type="Google" id="ProtNLM"/>
    </source>
</evidence>
<keyword evidence="2" id="KW-1185">Reference proteome</keyword>
<reference evidence="1 2" key="1">
    <citation type="submission" date="2015-07" db="EMBL/GenBank/DDBJ databases">
        <title>Draft genome of Bellilinea caldifistulae DSM 17877.</title>
        <authorList>
            <person name="Hemp J."/>
            <person name="Ward L.M."/>
            <person name="Pace L.A."/>
            <person name="Fischer W.W."/>
        </authorList>
    </citation>
    <scope>NUCLEOTIDE SEQUENCE [LARGE SCALE GENOMIC DNA]</scope>
    <source>
        <strain evidence="1 2">GOMI-1</strain>
    </source>
</reference>
<accession>A0A0P6XEP5</accession>
<dbReference type="AlphaFoldDB" id="A0A0P6XEP5"/>
<evidence type="ECO:0000313" key="1">
    <source>
        <dbReference type="EMBL" id="KPL73643.1"/>
    </source>
</evidence>
<proteinExistence type="predicted"/>
<gene>
    <name evidence="1" type="ORF">AC812_14810</name>
</gene>
<sequence>MLVCSRERVGDAATHLLVELALRGEALAIDGGNRLQAYPLARALRERTNRFDFFCQRVLIRRAFTAYQLLALLESLPLLTSPLVILDPLASFYDETLPVGQARWLVQRCLQEIERLKRAAPVFLLLRTCPLPQRRFLQDMVCRQADTLFYEQEEITSFVQPALF</sequence>
<dbReference type="EMBL" id="LGHJ01000020">
    <property type="protein sequence ID" value="KPL73643.1"/>
    <property type="molecule type" value="Genomic_DNA"/>
</dbReference>
<dbReference type="STRING" id="360411.AC812_14810"/>
<organism evidence="1 2">
    <name type="scientific">Bellilinea caldifistulae</name>
    <dbReference type="NCBI Taxonomy" id="360411"/>
    <lineage>
        <taxon>Bacteria</taxon>
        <taxon>Bacillati</taxon>
        <taxon>Chloroflexota</taxon>
        <taxon>Anaerolineae</taxon>
        <taxon>Anaerolineales</taxon>
        <taxon>Anaerolineaceae</taxon>
        <taxon>Bellilinea</taxon>
    </lineage>
</organism>